<comment type="caution">
    <text evidence="2">The sequence shown here is derived from an EMBL/GenBank/DDBJ whole genome shotgun (WGS) entry which is preliminary data.</text>
</comment>
<sequence>MARKTAKHPPNALPSCRHCGATIAAQGLKPHERFCKSNIERQKSRARSRQTRRSLNSLDGDVVPMDVEATSLPTFDSDLGGIPSAATNSESESDETGEIGPALPNVYLLSVPHPKNRKLLFSEIISLSHPKEASDIAEVEARRLENTLDAGRPWAPWNSLADFGYTESAVKGVLSKDIIDMQLKGLSGPWSNPGGSRITMKDYRDYKLYLAKARTLGVKFLNATVEADLWGEPKKYTFYYRDPWEWILSLVTDPGLARVSQWQSRRLYYCENGEMERYFHEPFTADRWHEVDSELPAANPLMHCWLPLHIWLDKSLVTSHVKMFPIVLRALWLPSEIRNASGNGGGVIIGFMIMVEDPGHSKNRTERQNYEFNQLKREIYQQVMEKLFETIWKKSWFGEPVRCGDDVVRNLYPGFLIESLNFEEAWSFTCCRANRAKHPCPRCLVSHEMLDCLHQFFPLRSSAAMRNVVERARCAPTAAQRDKLLMDHGLHDVPHFMWNIRFSDPYLSFIYDLLHFLEAGKWGHHLWLLTLDLLEKLGLLAEVTKRMAKFSRWRNLKHINDLATKDFTDGQTHLDILKCIVYILCEILPPKSTLIPCIRALLKCRMLLGLRVMTTSRQLVVQQCIEDYEKWCKRVSEDYDKNFKFPKQHYLIHALDDVRLKGVLRNGTTRTGEGIHQEVKQHYGQTNKRNTEAQNKQISIRDEDQEVVARTRLLIDDFFRRASQTAELSDASSDTDATNQEADVAQFKQGSARRVPKSRIPPANGENQWIFGSPLQYGDSRSYEDLHGGNNPIYRALDPRLREFLHSQFPDEYLTYEDTIMIEIFQCVYIAYQSKDDWTNAEDILRCNSNWYNSGPRYDCVLFNSDQPGVACARLRSLVRCQLPSGRVVDLAVVQNMKPNKWRPKTSWDGCVVFEEEVDLTFLLMDFVIRGALLAHAQGPSNSRRNFHYLVDVVDGDMFLRVLNAIGHVCN</sequence>
<gene>
    <name evidence="2" type="ORF">R3P38DRAFT_3608996</name>
</gene>
<proteinExistence type="predicted"/>
<dbReference type="EMBL" id="JAWWNJ010000080">
    <property type="protein sequence ID" value="KAK7002021.1"/>
    <property type="molecule type" value="Genomic_DNA"/>
</dbReference>
<evidence type="ECO:0000256" key="1">
    <source>
        <dbReference type="SAM" id="MobiDB-lite"/>
    </source>
</evidence>
<dbReference type="Pfam" id="PF18759">
    <property type="entry name" value="Plavaka"/>
    <property type="match status" value="1"/>
</dbReference>
<reference evidence="2 3" key="1">
    <citation type="journal article" date="2024" name="J Genomics">
        <title>Draft genome sequencing and assembly of Favolaschia claudopus CIRM-BRFM 2984 isolated from oak limbs.</title>
        <authorList>
            <person name="Navarro D."/>
            <person name="Drula E."/>
            <person name="Chaduli D."/>
            <person name="Cazenave R."/>
            <person name="Ahrendt S."/>
            <person name="Wang J."/>
            <person name="Lipzen A."/>
            <person name="Daum C."/>
            <person name="Barry K."/>
            <person name="Grigoriev I.V."/>
            <person name="Favel A."/>
            <person name="Rosso M.N."/>
            <person name="Martin F."/>
        </authorList>
    </citation>
    <scope>NUCLEOTIDE SEQUENCE [LARGE SCALE GENOMIC DNA]</scope>
    <source>
        <strain evidence="2 3">CIRM-BRFM 2984</strain>
    </source>
</reference>
<protein>
    <recommendedName>
        <fullName evidence="4">Transposase</fullName>
    </recommendedName>
</protein>
<dbReference type="InterPro" id="IPR041078">
    <property type="entry name" value="Plavaka"/>
</dbReference>
<dbReference type="Proteomes" id="UP001362999">
    <property type="component" value="Unassembled WGS sequence"/>
</dbReference>
<evidence type="ECO:0008006" key="4">
    <source>
        <dbReference type="Google" id="ProtNLM"/>
    </source>
</evidence>
<feature type="region of interest" description="Disordered" evidence="1">
    <location>
        <begin position="73"/>
        <end position="98"/>
    </location>
</feature>
<feature type="region of interest" description="Disordered" evidence="1">
    <location>
        <begin position="748"/>
        <end position="767"/>
    </location>
</feature>
<name>A0AAW0A8L2_9AGAR</name>
<organism evidence="2 3">
    <name type="scientific">Favolaschia claudopus</name>
    <dbReference type="NCBI Taxonomy" id="2862362"/>
    <lineage>
        <taxon>Eukaryota</taxon>
        <taxon>Fungi</taxon>
        <taxon>Dikarya</taxon>
        <taxon>Basidiomycota</taxon>
        <taxon>Agaricomycotina</taxon>
        <taxon>Agaricomycetes</taxon>
        <taxon>Agaricomycetidae</taxon>
        <taxon>Agaricales</taxon>
        <taxon>Marasmiineae</taxon>
        <taxon>Mycenaceae</taxon>
        <taxon>Favolaschia</taxon>
    </lineage>
</organism>
<evidence type="ECO:0000313" key="2">
    <source>
        <dbReference type="EMBL" id="KAK7002021.1"/>
    </source>
</evidence>
<feature type="region of interest" description="Disordered" evidence="1">
    <location>
        <begin position="39"/>
        <end position="61"/>
    </location>
</feature>
<accession>A0AAW0A8L2</accession>
<dbReference type="AlphaFoldDB" id="A0AAW0A8L2"/>
<keyword evidence="3" id="KW-1185">Reference proteome</keyword>
<evidence type="ECO:0000313" key="3">
    <source>
        <dbReference type="Proteomes" id="UP001362999"/>
    </source>
</evidence>